<reference evidence="1" key="1">
    <citation type="submission" date="2024-07" db="EMBL/GenBank/DDBJ databases">
        <authorList>
            <person name="Yu S.T."/>
        </authorList>
    </citation>
    <scope>NUCLEOTIDE SEQUENCE</scope>
    <source>
        <strain evidence="1">R41</strain>
    </source>
</reference>
<accession>A0AB39RGQ8</accession>
<organism evidence="1">
    <name type="scientific">Streptomyces sp. R41</name>
    <dbReference type="NCBI Taxonomy" id="3238632"/>
    <lineage>
        <taxon>Bacteria</taxon>
        <taxon>Bacillati</taxon>
        <taxon>Actinomycetota</taxon>
        <taxon>Actinomycetes</taxon>
        <taxon>Kitasatosporales</taxon>
        <taxon>Streptomycetaceae</taxon>
        <taxon>Streptomyces</taxon>
    </lineage>
</organism>
<sequence length="200" mass="21802">MSNDAVWQCLISEPEGSVRLPVGEGLDLVQWSKQAAQAYLDTSASRSEVRELSSVLARLAASSELSDPTFAYAYVVDAAKAVTAVYEVHDYDGEGYSSVERLPDLIRDVLPTSPDRRDVTQIDLPAGSGVRVQEIQSVVTGSLLKKKTMLETVTYAVLPTQVANVLVLRMSWTNLVFSEPLLELAQTLAESLELVEVKEG</sequence>
<name>A0AB39RGQ8_9ACTN</name>
<dbReference type="RefSeq" id="WP_369246974.1">
    <property type="nucleotide sequence ID" value="NZ_CP163443.1"/>
</dbReference>
<protein>
    <submittedName>
        <fullName evidence="1">Uncharacterized protein</fullName>
    </submittedName>
</protein>
<proteinExistence type="predicted"/>
<gene>
    <name evidence="1" type="ORF">AB5J53_19720</name>
</gene>
<dbReference type="AlphaFoldDB" id="A0AB39RGQ8"/>
<dbReference type="EMBL" id="CP163443">
    <property type="protein sequence ID" value="XDQ53731.1"/>
    <property type="molecule type" value="Genomic_DNA"/>
</dbReference>
<evidence type="ECO:0000313" key="1">
    <source>
        <dbReference type="EMBL" id="XDQ53731.1"/>
    </source>
</evidence>